<dbReference type="PANTHER" id="PTHR20275">
    <property type="entry name" value="NAD KINASE"/>
    <property type="match status" value="1"/>
</dbReference>
<dbReference type="EMBL" id="NATQ01000058">
    <property type="protein sequence ID" value="OQX90397.1"/>
    <property type="molecule type" value="Genomic_DNA"/>
</dbReference>
<evidence type="ECO:0008006" key="3">
    <source>
        <dbReference type="Google" id="ProtNLM"/>
    </source>
</evidence>
<name>A0A1W9S187_9BACT</name>
<organism evidence="1 2">
    <name type="scientific">Candidatus Coatesbacteria bacterium 4484_99</name>
    <dbReference type="NCBI Taxonomy" id="1970774"/>
    <lineage>
        <taxon>Bacteria</taxon>
        <taxon>Candidatus Coatesiibacteriota</taxon>
    </lineage>
</organism>
<gene>
    <name evidence="1" type="ORF">B6D57_03335</name>
</gene>
<proteinExistence type="predicted"/>
<dbReference type="Proteomes" id="UP000192611">
    <property type="component" value="Unassembled WGS sequence"/>
</dbReference>
<dbReference type="AlphaFoldDB" id="A0A1W9S187"/>
<dbReference type="Pfam" id="PF01513">
    <property type="entry name" value="NAD_kinase"/>
    <property type="match status" value="1"/>
</dbReference>
<dbReference type="PANTHER" id="PTHR20275:SF0">
    <property type="entry name" value="NAD KINASE"/>
    <property type="match status" value="1"/>
</dbReference>
<reference evidence="2" key="1">
    <citation type="submission" date="2017-03" db="EMBL/GenBank/DDBJ databases">
        <title>Novel pathways for hydrocarbon cycling and metabolic interdependencies in hydrothermal sediment communities.</title>
        <authorList>
            <person name="Dombrowski N."/>
            <person name="Seitz K."/>
            <person name="Teske A."/>
            <person name="Baker B."/>
        </authorList>
    </citation>
    <scope>NUCLEOTIDE SEQUENCE [LARGE SCALE GENOMIC DNA]</scope>
</reference>
<comment type="caution">
    <text evidence="1">The sequence shown here is derived from an EMBL/GenBank/DDBJ whole genome shotgun (WGS) entry which is preliminary data.</text>
</comment>
<dbReference type="GO" id="GO:0006741">
    <property type="term" value="P:NADP+ biosynthetic process"/>
    <property type="evidence" value="ECO:0007669"/>
    <property type="project" value="InterPro"/>
</dbReference>
<evidence type="ECO:0000313" key="2">
    <source>
        <dbReference type="Proteomes" id="UP000192611"/>
    </source>
</evidence>
<dbReference type="InterPro" id="IPR016064">
    <property type="entry name" value="NAD/diacylglycerol_kinase_sf"/>
</dbReference>
<dbReference type="GO" id="GO:0051287">
    <property type="term" value="F:NAD binding"/>
    <property type="evidence" value="ECO:0007669"/>
    <property type="project" value="UniProtKB-ARBA"/>
</dbReference>
<sequence length="169" mass="18887">MIISTHMKHIRKITIIANYRKKKALEAGSSLVNEFRSKGIDVSMPDLTGYFDKPEEDEGYKVIASSSREANALIILGGDGTLLTTVRAIAQYEIPILPINVSGMGFLSEIDYTEKERALEALIKGDYTLERRMLLNVEVGHWKSIYLNELVIHRGLSTQVAHITRSPGI</sequence>
<dbReference type="Gene3D" id="3.40.50.10330">
    <property type="entry name" value="Probable inorganic polyphosphate/atp-NAD kinase, domain 1"/>
    <property type="match status" value="1"/>
</dbReference>
<dbReference type="GO" id="GO:0003951">
    <property type="term" value="F:NAD+ kinase activity"/>
    <property type="evidence" value="ECO:0007669"/>
    <property type="project" value="InterPro"/>
</dbReference>
<dbReference type="InterPro" id="IPR002504">
    <property type="entry name" value="NADK"/>
</dbReference>
<dbReference type="GO" id="GO:0005524">
    <property type="term" value="F:ATP binding"/>
    <property type="evidence" value="ECO:0007669"/>
    <property type="project" value="UniProtKB-ARBA"/>
</dbReference>
<evidence type="ECO:0000313" key="1">
    <source>
        <dbReference type="EMBL" id="OQX90397.1"/>
    </source>
</evidence>
<protein>
    <recommendedName>
        <fullName evidence="3">NAD(+) kinase</fullName>
    </recommendedName>
</protein>
<dbReference type="SUPFAM" id="SSF111331">
    <property type="entry name" value="NAD kinase/diacylglycerol kinase-like"/>
    <property type="match status" value="1"/>
</dbReference>
<accession>A0A1W9S187</accession>
<dbReference type="InterPro" id="IPR017438">
    <property type="entry name" value="ATP-NAD_kinase_N"/>
</dbReference>